<evidence type="ECO:0000256" key="1">
    <source>
        <dbReference type="ARBA" id="ARBA00022741"/>
    </source>
</evidence>
<dbReference type="GO" id="GO:0003677">
    <property type="term" value="F:DNA binding"/>
    <property type="evidence" value="ECO:0007669"/>
    <property type="project" value="UniProtKB-KW"/>
</dbReference>
<evidence type="ECO:0000256" key="6">
    <source>
        <dbReference type="ARBA" id="ARBA00023163"/>
    </source>
</evidence>
<dbReference type="Pfam" id="PF00989">
    <property type="entry name" value="PAS"/>
    <property type="match status" value="2"/>
</dbReference>
<evidence type="ECO:0000259" key="10">
    <source>
        <dbReference type="PROSITE" id="PS50113"/>
    </source>
</evidence>
<dbReference type="FunFam" id="3.40.50.300:FF:000006">
    <property type="entry name" value="DNA-binding transcriptional regulator NtrC"/>
    <property type="match status" value="1"/>
</dbReference>
<dbReference type="Gene3D" id="3.40.50.300">
    <property type="entry name" value="P-loop containing nucleotide triphosphate hydrolases"/>
    <property type="match status" value="1"/>
</dbReference>
<dbReference type="PANTHER" id="PTHR32071:SF57">
    <property type="entry name" value="C4-DICARBOXYLATE TRANSPORT TRANSCRIPTIONAL REGULATORY PROTEIN DCTD"/>
    <property type="match status" value="1"/>
</dbReference>
<dbReference type="PROSITE" id="PS50113">
    <property type="entry name" value="PAC"/>
    <property type="match status" value="1"/>
</dbReference>
<dbReference type="PROSITE" id="PS00675">
    <property type="entry name" value="SIGMA54_INTERACT_1"/>
    <property type="match status" value="1"/>
</dbReference>
<feature type="domain" description="Sigma-54 factor interaction" evidence="8">
    <location>
        <begin position="263"/>
        <end position="492"/>
    </location>
</feature>
<dbReference type="PROSITE" id="PS50112">
    <property type="entry name" value="PAS"/>
    <property type="match status" value="2"/>
</dbReference>
<dbReference type="PROSITE" id="PS50045">
    <property type="entry name" value="SIGMA54_INTERACT_4"/>
    <property type="match status" value="1"/>
</dbReference>
<dbReference type="InterPro" id="IPR025943">
    <property type="entry name" value="Sigma_54_int_dom_ATP-bd_2"/>
</dbReference>
<dbReference type="Pfam" id="PF25601">
    <property type="entry name" value="AAA_lid_14"/>
    <property type="match status" value="1"/>
</dbReference>
<sequence>MGLENEMYKYIIENSTNGVVVTDEEFLIKFANKMASYILEVERENIIGKKLNELIDLECKNENIRNNHYTFKVVYKTKVILIDELFIDEEGMAKGFVFIFQDVSKYEYIVDELNKYKELNNMLKAIIDSSYDGIYVTDGEANTILVNKAYERITGITADLVLGHNMKELVEKGFYSQSGSLLVMERGTQVTLRQRLLSGKEILITSIPVYDSDGKMKYIVTNVRDISELVKLQEELSATKVLNEKYRSELGIYKRKTFQVPQLVFTDKAMINLLNVVLKLARFDTTILLLGETGVGKSEIAKLIHDNSERHKGNFIEINCGAIPQNLLESELFGYKKGLLPVLLKNGKMGLFELANNGTLFLDEISELPLDMQVKLLKVLQDRIIYRVGGLKPISIDVRIIAASNKDLKEMVSKGTFREDLYYRLNVIPIKIPPLRERKDDIIPLILSFLDQCNNKYHMNKYFNVKVYDILREYSWPGNIRELKNFVEYICLTSPNDEIDENCLPEYIKKEVNNEKKCHLYSENMSLQEATSIFEMDLIKKAITKYGSLRKAAQHLKVDPSTLSRKIKKAKASLH</sequence>
<keyword evidence="3" id="KW-0067">ATP-binding</keyword>
<dbReference type="InterPro" id="IPR002078">
    <property type="entry name" value="Sigma_54_int"/>
</dbReference>
<dbReference type="CDD" id="cd00009">
    <property type="entry name" value="AAA"/>
    <property type="match status" value="1"/>
</dbReference>
<dbReference type="PROSITE" id="PS00688">
    <property type="entry name" value="SIGMA54_INTERACT_3"/>
    <property type="match status" value="1"/>
</dbReference>
<dbReference type="InterPro" id="IPR009057">
    <property type="entry name" value="Homeodomain-like_sf"/>
</dbReference>
<evidence type="ECO:0000256" key="7">
    <source>
        <dbReference type="ARBA" id="ARBA00029500"/>
    </source>
</evidence>
<dbReference type="InterPro" id="IPR025944">
    <property type="entry name" value="Sigma_54_int_dom_CS"/>
</dbReference>
<dbReference type="Proteomes" id="UP000005110">
    <property type="component" value="Chromosome"/>
</dbReference>
<dbReference type="InterPro" id="IPR030828">
    <property type="entry name" value="HTH_TyrR"/>
</dbReference>
<dbReference type="InterPro" id="IPR000700">
    <property type="entry name" value="PAS-assoc_C"/>
</dbReference>
<feature type="domain" description="PAC" evidence="10">
    <location>
        <begin position="186"/>
        <end position="238"/>
    </location>
</feature>
<dbReference type="InterPro" id="IPR003593">
    <property type="entry name" value="AAA+_ATPase"/>
</dbReference>
<evidence type="ECO:0000256" key="3">
    <source>
        <dbReference type="ARBA" id="ARBA00022840"/>
    </source>
</evidence>
<evidence type="ECO:0000313" key="11">
    <source>
        <dbReference type="EMBL" id="EIW00532.1"/>
    </source>
</evidence>
<keyword evidence="4" id="KW-0805">Transcription regulation</keyword>
<gene>
    <name evidence="11" type="ORF">ThesiDRAFT1_1614</name>
</gene>
<evidence type="ECO:0000313" key="12">
    <source>
        <dbReference type="Proteomes" id="UP000005110"/>
    </source>
</evidence>
<dbReference type="SUPFAM" id="SSF55785">
    <property type="entry name" value="PYP-like sensor domain (PAS domain)"/>
    <property type="match status" value="2"/>
</dbReference>
<evidence type="ECO:0000256" key="4">
    <source>
        <dbReference type="ARBA" id="ARBA00023015"/>
    </source>
</evidence>
<dbReference type="PROSITE" id="PS00676">
    <property type="entry name" value="SIGMA54_INTERACT_2"/>
    <property type="match status" value="1"/>
</dbReference>
<dbReference type="AlphaFoldDB" id="I9AES6"/>
<keyword evidence="2" id="KW-0058">Aromatic hydrocarbons catabolism</keyword>
<proteinExistence type="predicted"/>
<keyword evidence="6" id="KW-0804">Transcription</keyword>
<dbReference type="Gene3D" id="3.30.450.20">
    <property type="entry name" value="PAS domain"/>
    <property type="match status" value="2"/>
</dbReference>
<dbReference type="InterPro" id="IPR000014">
    <property type="entry name" value="PAS"/>
</dbReference>
<dbReference type="Pfam" id="PF00158">
    <property type="entry name" value="Sigma54_activat"/>
    <property type="match status" value="1"/>
</dbReference>
<name>I9AES6_9THEO</name>
<dbReference type="InterPro" id="IPR035965">
    <property type="entry name" value="PAS-like_dom_sf"/>
</dbReference>
<dbReference type="SUPFAM" id="SSF46689">
    <property type="entry name" value="Homeodomain-like"/>
    <property type="match status" value="1"/>
</dbReference>
<dbReference type="CDD" id="cd00130">
    <property type="entry name" value="PAS"/>
    <property type="match status" value="2"/>
</dbReference>
<protein>
    <recommendedName>
        <fullName evidence="7">HTH-type transcriptional regulatory protein TyrR</fullName>
    </recommendedName>
</protein>
<dbReference type="PANTHER" id="PTHR32071">
    <property type="entry name" value="TRANSCRIPTIONAL REGULATORY PROTEIN"/>
    <property type="match status" value="1"/>
</dbReference>
<keyword evidence="5" id="KW-0238">DNA-binding</keyword>
<dbReference type="InterPro" id="IPR027417">
    <property type="entry name" value="P-loop_NTPase"/>
</dbReference>
<evidence type="ECO:0000259" key="9">
    <source>
        <dbReference type="PROSITE" id="PS50112"/>
    </source>
</evidence>
<dbReference type="InterPro" id="IPR058031">
    <property type="entry name" value="AAA_lid_NorR"/>
</dbReference>
<dbReference type="GO" id="GO:0006355">
    <property type="term" value="P:regulation of DNA-templated transcription"/>
    <property type="evidence" value="ECO:0007669"/>
    <property type="project" value="InterPro"/>
</dbReference>
<dbReference type="Pfam" id="PF18024">
    <property type="entry name" value="HTH_50"/>
    <property type="match status" value="1"/>
</dbReference>
<keyword evidence="12" id="KW-1185">Reference proteome</keyword>
<keyword evidence="1" id="KW-0547">Nucleotide-binding</keyword>
<dbReference type="NCBIfam" id="TIGR00229">
    <property type="entry name" value="sensory_box"/>
    <property type="match status" value="1"/>
</dbReference>
<dbReference type="Gene3D" id="1.10.10.60">
    <property type="entry name" value="Homeodomain-like"/>
    <property type="match status" value="1"/>
</dbReference>
<feature type="domain" description="PAS" evidence="9">
    <location>
        <begin position="4"/>
        <end position="57"/>
    </location>
</feature>
<dbReference type="HOGENOM" id="CLU_1110979_0_0_9"/>
<reference evidence="11 12" key="1">
    <citation type="submission" date="2012-02" db="EMBL/GenBank/DDBJ databases">
        <title>Improved High-Quality Draft sequence of Thermoanaerobacter siderophilus SR4.</title>
        <authorList>
            <consortium name="US DOE Joint Genome Institute"/>
            <person name="Lucas S."/>
            <person name="Han J."/>
            <person name="Lapidus A."/>
            <person name="Cheng J.-F."/>
            <person name="Goodwin L."/>
            <person name="Pitluck S."/>
            <person name="Peters L."/>
            <person name="Detter J.C."/>
            <person name="Han C."/>
            <person name="Tapia R."/>
            <person name="Land M."/>
            <person name="Hauser L."/>
            <person name="Kyrpides N."/>
            <person name="Ivanova N."/>
            <person name="Pagani I."/>
            <person name="Hemme C."/>
            <person name="Woyke T."/>
        </authorList>
    </citation>
    <scope>NUCLEOTIDE SEQUENCE [LARGE SCALE GENOMIC DNA]</scope>
    <source>
        <strain evidence="11 12">SR4</strain>
    </source>
</reference>
<evidence type="ECO:0000256" key="5">
    <source>
        <dbReference type="ARBA" id="ARBA00023125"/>
    </source>
</evidence>
<dbReference type="InterPro" id="IPR013767">
    <property type="entry name" value="PAS_fold"/>
</dbReference>
<evidence type="ECO:0000256" key="2">
    <source>
        <dbReference type="ARBA" id="ARBA00022797"/>
    </source>
</evidence>
<organism evidence="11 12">
    <name type="scientific">Thermoanaerobacter siderophilus SR4</name>
    <dbReference type="NCBI Taxonomy" id="880478"/>
    <lineage>
        <taxon>Bacteria</taxon>
        <taxon>Bacillati</taxon>
        <taxon>Bacillota</taxon>
        <taxon>Clostridia</taxon>
        <taxon>Thermoanaerobacterales</taxon>
        <taxon>Thermoanaerobacteraceae</taxon>
        <taxon>Thermoanaerobacter</taxon>
    </lineage>
</organism>
<evidence type="ECO:0000259" key="8">
    <source>
        <dbReference type="PROSITE" id="PS50045"/>
    </source>
</evidence>
<dbReference type="EMBL" id="CM001486">
    <property type="protein sequence ID" value="EIW00532.1"/>
    <property type="molecule type" value="Genomic_DNA"/>
</dbReference>
<dbReference type="SMART" id="SM00091">
    <property type="entry name" value="PAS"/>
    <property type="match status" value="2"/>
</dbReference>
<feature type="domain" description="PAS" evidence="9">
    <location>
        <begin position="119"/>
        <end position="170"/>
    </location>
</feature>
<dbReference type="SMART" id="SM00382">
    <property type="entry name" value="AAA"/>
    <property type="match status" value="1"/>
</dbReference>
<dbReference type="GO" id="GO:0005524">
    <property type="term" value="F:ATP binding"/>
    <property type="evidence" value="ECO:0007669"/>
    <property type="project" value="UniProtKB-KW"/>
</dbReference>
<dbReference type="Gene3D" id="1.10.8.60">
    <property type="match status" value="1"/>
</dbReference>
<dbReference type="InterPro" id="IPR025662">
    <property type="entry name" value="Sigma_54_int_dom_ATP-bd_1"/>
</dbReference>
<dbReference type="SUPFAM" id="SSF52540">
    <property type="entry name" value="P-loop containing nucleoside triphosphate hydrolases"/>
    <property type="match status" value="1"/>
</dbReference>
<dbReference type="PATRIC" id="fig|880478.3.peg.2829"/>
<accession>I9AES6</accession>